<dbReference type="EMBL" id="OV121133">
    <property type="protein sequence ID" value="CAH0550490.1"/>
    <property type="molecule type" value="Genomic_DNA"/>
</dbReference>
<sequence>MSEIKYTLGLLSKLLNLLLETKVEPEHFRLAKFDKGTKNVVAILWFILGKLTNNTYTNIPSIKYYMTSLKYPRENFQNLPENMSKGSKEVLLAISFILNEKIDDFVKVEIENCPLNPDYDFLGVNDDICDDEEKVVLSHLTSENDCKQYLMWVKGKLGQSVKQIEEYDVQNKTLVDKLKTDLPLKFEDLSLNRLIAFISKKYCKQFIEKTDRIFEILEQYVLWKRKEDIFWKWMKTVLEQKN</sequence>
<evidence type="ECO:0000313" key="2">
    <source>
        <dbReference type="EMBL" id="CAH0550490.1"/>
    </source>
</evidence>
<dbReference type="AlphaFoldDB" id="A0A9P0AXB3"/>
<gene>
    <name evidence="2" type="ORF">MELIAE_LOCUS3294</name>
</gene>
<dbReference type="Pfam" id="PF14970">
    <property type="entry name" value="TEDC1"/>
    <property type="match status" value="1"/>
</dbReference>
<keyword evidence="3" id="KW-1185">Reference proteome</keyword>
<dbReference type="InterPro" id="IPR043535">
    <property type="entry name" value="TEDC1"/>
</dbReference>
<accession>A0A9P0AXB3</accession>
<proteinExistence type="predicted"/>
<organism evidence="2 3">
    <name type="scientific">Brassicogethes aeneus</name>
    <name type="common">Rape pollen beetle</name>
    <name type="synonym">Meligethes aeneus</name>
    <dbReference type="NCBI Taxonomy" id="1431903"/>
    <lineage>
        <taxon>Eukaryota</taxon>
        <taxon>Metazoa</taxon>
        <taxon>Ecdysozoa</taxon>
        <taxon>Arthropoda</taxon>
        <taxon>Hexapoda</taxon>
        <taxon>Insecta</taxon>
        <taxon>Pterygota</taxon>
        <taxon>Neoptera</taxon>
        <taxon>Endopterygota</taxon>
        <taxon>Coleoptera</taxon>
        <taxon>Polyphaga</taxon>
        <taxon>Cucujiformia</taxon>
        <taxon>Nitidulidae</taxon>
        <taxon>Meligethinae</taxon>
        <taxon>Brassicogethes</taxon>
    </lineage>
</organism>
<dbReference type="Proteomes" id="UP001154078">
    <property type="component" value="Chromosome 2"/>
</dbReference>
<dbReference type="OrthoDB" id="9906141at2759"/>
<dbReference type="InterPro" id="IPR027996">
    <property type="entry name" value="TEDC1_dom"/>
</dbReference>
<reference evidence="2" key="1">
    <citation type="submission" date="2021-12" db="EMBL/GenBank/DDBJ databases">
        <authorList>
            <person name="King R."/>
        </authorList>
    </citation>
    <scope>NUCLEOTIDE SEQUENCE</scope>
</reference>
<protein>
    <recommendedName>
        <fullName evidence="1">Tubulin epsilon and delta complex protein 1 domain-containing protein</fullName>
    </recommendedName>
</protein>
<name>A0A9P0AXB3_BRAAE</name>
<dbReference type="PANTHER" id="PTHR35076:SF1">
    <property type="entry name" value="TUBULIN EPSILON AND DELTA COMPLEX PROTEIN 1"/>
    <property type="match status" value="1"/>
</dbReference>
<evidence type="ECO:0000259" key="1">
    <source>
        <dbReference type="Pfam" id="PF14970"/>
    </source>
</evidence>
<feature type="domain" description="Tubulin epsilon and delta complex protein 1" evidence="1">
    <location>
        <begin position="71"/>
        <end position="239"/>
    </location>
</feature>
<dbReference type="PANTHER" id="PTHR35076">
    <property type="entry name" value="TUBULIN EPSILON AND DELTA COMPLEX PROTEIN 1"/>
    <property type="match status" value="1"/>
</dbReference>
<evidence type="ECO:0000313" key="3">
    <source>
        <dbReference type="Proteomes" id="UP001154078"/>
    </source>
</evidence>